<dbReference type="PANTHER" id="PTHR46112">
    <property type="entry name" value="AMINOPEPTIDASE"/>
    <property type="match status" value="1"/>
</dbReference>
<dbReference type="PRINTS" id="PR00599">
    <property type="entry name" value="MAPEPTIDASE"/>
</dbReference>
<dbReference type="InterPro" id="IPR029149">
    <property type="entry name" value="Creatin/AminoP/Spt16_N"/>
</dbReference>
<feature type="domain" description="Creatinase N-terminal" evidence="2">
    <location>
        <begin position="20"/>
        <end position="131"/>
    </location>
</feature>
<feature type="domain" description="Peptidase M24" evidence="1">
    <location>
        <begin position="139"/>
        <end position="341"/>
    </location>
</feature>
<dbReference type="Gene3D" id="3.90.230.10">
    <property type="entry name" value="Creatinase/methionine aminopeptidase superfamily"/>
    <property type="match status" value="1"/>
</dbReference>
<dbReference type="EMBL" id="MGDB01000109">
    <property type="protein sequence ID" value="OGL39978.1"/>
    <property type="molecule type" value="Genomic_DNA"/>
</dbReference>
<dbReference type="CDD" id="cd01092">
    <property type="entry name" value="APP-like"/>
    <property type="match status" value="1"/>
</dbReference>
<evidence type="ECO:0000313" key="4">
    <source>
        <dbReference type="Proteomes" id="UP000178526"/>
    </source>
</evidence>
<dbReference type="InterPro" id="IPR036005">
    <property type="entry name" value="Creatinase/aminopeptidase-like"/>
</dbReference>
<organism evidence="3 4">
    <name type="scientific">Candidatus Schekmanbacteria bacterium GWA2_38_11</name>
    <dbReference type="NCBI Taxonomy" id="1817876"/>
    <lineage>
        <taxon>Bacteria</taxon>
        <taxon>Candidatus Schekmaniibacteriota</taxon>
    </lineage>
</organism>
<dbReference type="Gene3D" id="3.40.350.10">
    <property type="entry name" value="Creatinase/prolidase N-terminal domain"/>
    <property type="match status" value="1"/>
</dbReference>
<evidence type="ECO:0000313" key="3">
    <source>
        <dbReference type="EMBL" id="OGL39978.1"/>
    </source>
</evidence>
<dbReference type="InterPro" id="IPR000587">
    <property type="entry name" value="Creatinase_N"/>
</dbReference>
<dbReference type="Proteomes" id="UP000178526">
    <property type="component" value="Unassembled WGS sequence"/>
</dbReference>
<gene>
    <name evidence="3" type="ORF">A2042_00455</name>
</gene>
<evidence type="ECO:0000259" key="2">
    <source>
        <dbReference type="Pfam" id="PF01321"/>
    </source>
</evidence>
<dbReference type="AlphaFoldDB" id="A0A1F7RFL6"/>
<sequence length="357" mass="40424">MRLNTTSRIKALQKFIRPPLYGMLITNLLNVRYLSNFTGSSGFITMTPKKNFFFTDFRYITQVKKEVKGFKINEFKNQNESIKEFCRKAKLRTLGFEAPYMPFSFYQSLKKALSPTKLVPIDGLVESLRIVKDKEEMKKIKKAISILEDGLKGIVGKIREGVSEKDIVFEFEYQLRRLGAQKLSFDLIVASGKRSALPHGIASNKKISKGDLVVVDFGCCYEGYHSDVTRTFSIGKPGKREEKIYKIVKKAQSIAIEMINPGVTCGEIDAAAKDYIKEQGFEKYFGHATGHGVGLDVHEDPRIIKRVNEKIREGMVFTIEPGIYIPKLGGVRIEDMVYVTESGCEVLTKNIPDVFEI</sequence>
<comment type="caution">
    <text evidence="3">The sequence shown here is derived from an EMBL/GenBank/DDBJ whole genome shotgun (WGS) entry which is preliminary data.</text>
</comment>
<dbReference type="GO" id="GO:0004177">
    <property type="term" value="F:aminopeptidase activity"/>
    <property type="evidence" value="ECO:0007669"/>
    <property type="project" value="UniProtKB-ARBA"/>
</dbReference>
<dbReference type="PANTHER" id="PTHR46112:SF3">
    <property type="entry name" value="AMINOPEPTIDASE YPDF"/>
    <property type="match status" value="1"/>
</dbReference>
<protein>
    <recommendedName>
        <fullName evidence="5">Xaa-Pro dipeptidase</fullName>
    </recommendedName>
</protein>
<dbReference type="GO" id="GO:0008235">
    <property type="term" value="F:metalloexopeptidase activity"/>
    <property type="evidence" value="ECO:0007669"/>
    <property type="project" value="UniProtKB-ARBA"/>
</dbReference>
<dbReference type="InterPro" id="IPR000994">
    <property type="entry name" value="Pept_M24"/>
</dbReference>
<reference evidence="3 4" key="1">
    <citation type="journal article" date="2016" name="Nat. Commun.">
        <title>Thousands of microbial genomes shed light on interconnected biogeochemical processes in an aquifer system.</title>
        <authorList>
            <person name="Anantharaman K."/>
            <person name="Brown C.T."/>
            <person name="Hug L.A."/>
            <person name="Sharon I."/>
            <person name="Castelle C.J."/>
            <person name="Probst A.J."/>
            <person name="Thomas B.C."/>
            <person name="Singh A."/>
            <person name="Wilkins M.J."/>
            <person name="Karaoz U."/>
            <person name="Brodie E.L."/>
            <person name="Williams K.H."/>
            <person name="Hubbard S.S."/>
            <person name="Banfield J.F."/>
        </authorList>
    </citation>
    <scope>NUCLEOTIDE SEQUENCE [LARGE SCALE GENOMIC DNA]</scope>
</reference>
<dbReference type="SUPFAM" id="SSF55920">
    <property type="entry name" value="Creatinase/aminopeptidase"/>
    <property type="match status" value="1"/>
</dbReference>
<proteinExistence type="predicted"/>
<evidence type="ECO:0008006" key="5">
    <source>
        <dbReference type="Google" id="ProtNLM"/>
    </source>
</evidence>
<dbReference type="InterPro" id="IPR050659">
    <property type="entry name" value="Peptidase_M24B"/>
</dbReference>
<evidence type="ECO:0000259" key="1">
    <source>
        <dbReference type="Pfam" id="PF00557"/>
    </source>
</evidence>
<dbReference type="InterPro" id="IPR001714">
    <property type="entry name" value="Pept_M24_MAP"/>
</dbReference>
<dbReference type="SUPFAM" id="SSF53092">
    <property type="entry name" value="Creatinase/prolidase N-terminal domain"/>
    <property type="match status" value="1"/>
</dbReference>
<name>A0A1F7RFL6_9BACT</name>
<dbReference type="Pfam" id="PF00557">
    <property type="entry name" value="Peptidase_M24"/>
    <property type="match status" value="1"/>
</dbReference>
<accession>A0A1F7RFL6</accession>
<dbReference type="Pfam" id="PF01321">
    <property type="entry name" value="Creatinase_N"/>
    <property type="match status" value="1"/>
</dbReference>